<dbReference type="EMBL" id="QGTJ01000010">
    <property type="protein sequence ID" value="PWV59468.1"/>
    <property type="molecule type" value="Genomic_DNA"/>
</dbReference>
<feature type="transmembrane region" description="Helical" evidence="5">
    <location>
        <begin position="153"/>
        <end position="172"/>
    </location>
</feature>
<dbReference type="NCBIfam" id="TIGR00997">
    <property type="entry name" value="ispZ"/>
    <property type="match status" value="1"/>
</dbReference>
<evidence type="ECO:0000256" key="2">
    <source>
        <dbReference type="ARBA" id="ARBA00022692"/>
    </source>
</evidence>
<comment type="subcellular location">
    <subcellularLocation>
        <location evidence="5">Cell inner membrane</location>
        <topology evidence="5">Multi-pass membrane protein</topology>
    </subcellularLocation>
</comment>
<keyword evidence="4 5" id="KW-0472">Membrane</keyword>
<keyword evidence="7" id="KW-1185">Reference proteome</keyword>
<dbReference type="PANTHER" id="PTHR36917:SF1">
    <property type="entry name" value="INNER MEMBRANE-SPANNING PROTEIN YCIB"/>
    <property type="match status" value="1"/>
</dbReference>
<dbReference type="HAMAP" id="MF_00189">
    <property type="entry name" value="YciB"/>
    <property type="match status" value="1"/>
</dbReference>
<dbReference type="Pfam" id="PF04279">
    <property type="entry name" value="IspA"/>
    <property type="match status" value="1"/>
</dbReference>
<dbReference type="Proteomes" id="UP000246569">
    <property type="component" value="Unassembled WGS sequence"/>
</dbReference>
<feature type="transmembrane region" description="Helical" evidence="5">
    <location>
        <begin position="51"/>
        <end position="70"/>
    </location>
</feature>
<keyword evidence="3 5" id="KW-1133">Transmembrane helix</keyword>
<sequence>MKILLDFLPVVAFFVAFKLSADDMFVATGAAIIASVLVVAWTWWREGRVEKMAIASAGLMVVLGGITLLLHDDTFVLWKPTAVNWLFALVFLGSQWIGGQPLVQRMLGQQLELPDALWRRLNFAWIAFFAFSGAASLYVAFHYDRETWVNFKLFGMLGLTVLFVLGQGLWLARHVKQPDT</sequence>
<reference evidence="6 7" key="1">
    <citation type="submission" date="2018-05" db="EMBL/GenBank/DDBJ databases">
        <title>Genomic Encyclopedia of Type Strains, Phase IV (KMG-IV): sequencing the most valuable type-strain genomes for metagenomic binning, comparative biology and taxonomic classification.</title>
        <authorList>
            <person name="Goeker M."/>
        </authorList>
    </citation>
    <scope>NUCLEOTIDE SEQUENCE [LARGE SCALE GENOMIC DNA]</scope>
    <source>
        <strain evidence="6 7">DSM 23606</strain>
    </source>
</reference>
<proteinExistence type="inferred from homology"/>
<dbReference type="AlphaFoldDB" id="A0A317MT30"/>
<dbReference type="GO" id="GO:0005886">
    <property type="term" value="C:plasma membrane"/>
    <property type="evidence" value="ECO:0007669"/>
    <property type="project" value="UniProtKB-SubCell"/>
</dbReference>
<feature type="transmembrane region" description="Helical" evidence="5">
    <location>
        <begin position="24"/>
        <end position="44"/>
    </location>
</feature>
<evidence type="ECO:0000313" key="6">
    <source>
        <dbReference type="EMBL" id="PWV59468.1"/>
    </source>
</evidence>
<name>A0A317MT30_9GAMM</name>
<organism evidence="6 7">
    <name type="scientific">Plasticicumulans acidivorans</name>
    <dbReference type="NCBI Taxonomy" id="886464"/>
    <lineage>
        <taxon>Bacteria</taxon>
        <taxon>Pseudomonadati</taxon>
        <taxon>Pseudomonadota</taxon>
        <taxon>Gammaproteobacteria</taxon>
        <taxon>Candidatus Competibacteraceae</taxon>
        <taxon>Plasticicumulans</taxon>
    </lineage>
</organism>
<protein>
    <recommendedName>
        <fullName evidence="5">Inner membrane-spanning protein YciB</fullName>
    </recommendedName>
</protein>
<feature type="transmembrane region" description="Helical" evidence="5">
    <location>
        <begin position="123"/>
        <end position="141"/>
    </location>
</feature>
<evidence type="ECO:0000313" key="7">
    <source>
        <dbReference type="Proteomes" id="UP000246569"/>
    </source>
</evidence>
<evidence type="ECO:0000256" key="5">
    <source>
        <dbReference type="HAMAP-Rule" id="MF_00189"/>
    </source>
</evidence>
<comment type="function">
    <text evidence="5">Plays a role in cell envelope biogenesis, maintenance of cell envelope integrity and membrane homeostasis.</text>
</comment>
<keyword evidence="5" id="KW-0997">Cell inner membrane</keyword>
<dbReference type="PANTHER" id="PTHR36917">
    <property type="entry name" value="INTRACELLULAR SEPTATION PROTEIN A-RELATED"/>
    <property type="match status" value="1"/>
</dbReference>
<keyword evidence="2 5" id="KW-0812">Transmembrane</keyword>
<accession>A0A317MT30</accession>
<feature type="transmembrane region" description="Helical" evidence="5">
    <location>
        <begin position="82"/>
        <end position="103"/>
    </location>
</feature>
<comment type="similarity">
    <text evidence="5">Belongs to the YciB family.</text>
</comment>
<keyword evidence="1 5" id="KW-1003">Cell membrane</keyword>
<comment type="caution">
    <text evidence="6">The sequence shown here is derived from an EMBL/GenBank/DDBJ whole genome shotgun (WGS) entry which is preliminary data.</text>
</comment>
<evidence type="ECO:0000256" key="1">
    <source>
        <dbReference type="ARBA" id="ARBA00022475"/>
    </source>
</evidence>
<evidence type="ECO:0000256" key="4">
    <source>
        <dbReference type="ARBA" id="ARBA00023136"/>
    </source>
</evidence>
<dbReference type="NCBIfam" id="NF001325">
    <property type="entry name" value="PRK00259.1-3"/>
    <property type="match status" value="1"/>
</dbReference>
<gene>
    <name evidence="5" type="primary">yciB</name>
    <name evidence="6" type="ORF">C7443_11013</name>
</gene>
<dbReference type="RefSeq" id="WP_110019526.1">
    <property type="nucleotide sequence ID" value="NZ_QGTJ01000010.1"/>
</dbReference>
<dbReference type="InterPro" id="IPR006008">
    <property type="entry name" value="YciB"/>
</dbReference>
<dbReference type="OrthoDB" id="9788219at2"/>
<evidence type="ECO:0000256" key="3">
    <source>
        <dbReference type="ARBA" id="ARBA00022989"/>
    </source>
</evidence>